<keyword evidence="3" id="KW-1185">Reference proteome</keyword>
<feature type="region of interest" description="Disordered" evidence="1">
    <location>
        <begin position="134"/>
        <end position="159"/>
    </location>
</feature>
<sequence length="202" mass="21850">MAGPNQLSLKRHQEEPSWKMNPFLIPKNSSSNYGRPKSIDPETSSRRTQLENEPTSNPKKSRLKFQLIIAATLKVAFAVSDALVMGLQPEQILGQCTRAKPYPRPTIGLAIPLCVNSLINFPIFNRLQLNQSGISSPMTRPPPNPVASPSQPPTLSSPLPTLPLAVPPPPMFSSPTFPLTMGVFGIEGFDLGPGGVLSVFNT</sequence>
<accession>A0A8S0SHI6</accession>
<feature type="compositionally biased region" description="Pro residues" evidence="1">
    <location>
        <begin position="139"/>
        <end position="152"/>
    </location>
</feature>
<name>A0A8S0SHI6_OLEEU</name>
<dbReference type="EMBL" id="CACTIH010005438">
    <property type="protein sequence ID" value="CAA2992562.1"/>
    <property type="molecule type" value="Genomic_DNA"/>
</dbReference>
<evidence type="ECO:0000256" key="1">
    <source>
        <dbReference type="SAM" id="MobiDB-lite"/>
    </source>
</evidence>
<evidence type="ECO:0000313" key="2">
    <source>
        <dbReference type="EMBL" id="CAA2992562.1"/>
    </source>
</evidence>
<protein>
    <submittedName>
        <fullName evidence="2">Uncharacterized protein</fullName>
    </submittedName>
</protein>
<evidence type="ECO:0000313" key="3">
    <source>
        <dbReference type="Proteomes" id="UP000594638"/>
    </source>
</evidence>
<dbReference type="Gramene" id="OE9A081284T1">
    <property type="protein sequence ID" value="OE9A081284C1"/>
    <property type="gene ID" value="OE9A081284"/>
</dbReference>
<dbReference type="AlphaFoldDB" id="A0A8S0SHI6"/>
<gene>
    <name evidence="2" type="ORF">OLEA9_A081284</name>
</gene>
<feature type="region of interest" description="Disordered" evidence="1">
    <location>
        <begin position="1"/>
        <end position="58"/>
    </location>
</feature>
<feature type="compositionally biased region" description="Basic and acidic residues" evidence="1">
    <location>
        <begin position="37"/>
        <end position="50"/>
    </location>
</feature>
<proteinExistence type="predicted"/>
<organism evidence="2 3">
    <name type="scientific">Olea europaea subsp. europaea</name>
    <dbReference type="NCBI Taxonomy" id="158383"/>
    <lineage>
        <taxon>Eukaryota</taxon>
        <taxon>Viridiplantae</taxon>
        <taxon>Streptophyta</taxon>
        <taxon>Embryophyta</taxon>
        <taxon>Tracheophyta</taxon>
        <taxon>Spermatophyta</taxon>
        <taxon>Magnoliopsida</taxon>
        <taxon>eudicotyledons</taxon>
        <taxon>Gunneridae</taxon>
        <taxon>Pentapetalae</taxon>
        <taxon>asterids</taxon>
        <taxon>lamiids</taxon>
        <taxon>Lamiales</taxon>
        <taxon>Oleaceae</taxon>
        <taxon>Oleeae</taxon>
        <taxon>Olea</taxon>
    </lineage>
</organism>
<dbReference type="Proteomes" id="UP000594638">
    <property type="component" value="Unassembled WGS sequence"/>
</dbReference>
<reference evidence="2 3" key="1">
    <citation type="submission" date="2019-12" db="EMBL/GenBank/DDBJ databases">
        <authorList>
            <person name="Alioto T."/>
            <person name="Alioto T."/>
            <person name="Gomez Garrido J."/>
        </authorList>
    </citation>
    <scope>NUCLEOTIDE SEQUENCE [LARGE SCALE GENOMIC DNA]</scope>
</reference>
<comment type="caution">
    <text evidence="2">The sequence shown here is derived from an EMBL/GenBank/DDBJ whole genome shotgun (WGS) entry which is preliminary data.</text>
</comment>